<evidence type="ECO:0000313" key="1">
    <source>
        <dbReference type="EMBL" id="KAJ3494868.1"/>
    </source>
</evidence>
<accession>A0ACC1QX98</accession>
<organism evidence="1 2">
    <name type="scientific">Lecanicillium saksenae</name>
    <dbReference type="NCBI Taxonomy" id="468837"/>
    <lineage>
        <taxon>Eukaryota</taxon>
        <taxon>Fungi</taxon>
        <taxon>Dikarya</taxon>
        <taxon>Ascomycota</taxon>
        <taxon>Pezizomycotina</taxon>
        <taxon>Sordariomycetes</taxon>
        <taxon>Hypocreomycetidae</taxon>
        <taxon>Hypocreales</taxon>
        <taxon>Cordycipitaceae</taxon>
        <taxon>Lecanicillium</taxon>
    </lineage>
</organism>
<evidence type="ECO:0000313" key="2">
    <source>
        <dbReference type="Proteomes" id="UP001148737"/>
    </source>
</evidence>
<proteinExistence type="predicted"/>
<dbReference type="EMBL" id="JANAKD010000336">
    <property type="protein sequence ID" value="KAJ3494868.1"/>
    <property type="molecule type" value="Genomic_DNA"/>
</dbReference>
<comment type="caution">
    <text evidence="1">The sequence shown here is derived from an EMBL/GenBank/DDBJ whole genome shotgun (WGS) entry which is preliminary data.</text>
</comment>
<sequence>MYADLAASEPFTFAVGEARREFTIHSAIVAKQSQILHKIVHGPFLEGTTRKITWTHVEEATFICFWQYAYTGDYSIPDTDAAEKKSIGKGTAGDEQIVASTSTESPAMLTIDTPTAVRVYVSPESEPEPDPDDDPWVPAQGSKKKTKPAKILSKLERQWANFTLLRRQAETREASEPGPSDPGRTLLYHAKIYTLADCYGVLHLMTLSYNKLHEALISMKDEPTLTEFVELAQFCYESPAPHDLRQLIIAFTACQVEKLWLLDDFQALLAAHGELSKNVIDSLRARLA</sequence>
<name>A0ACC1QX98_9HYPO</name>
<keyword evidence="2" id="KW-1185">Reference proteome</keyword>
<protein>
    <submittedName>
        <fullName evidence="1">Uncharacterized protein</fullName>
    </submittedName>
</protein>
<reference evidence="1" key="1">
    <citation type="submission" date="2022-07" db="EMBL/GenBank/DDBJ databases">
        <title>Genome Sequence of Lecanicillium saksenae.</title>
        <authorList>
            <person name="Buettner E."/>
        </authorList>
    </citation>
    <scope>NUCLEOTIDE SEQUENCE</scope>
    <source>
        <strain evidence="1">VT-O1</strain>
    </source>
</reference>
<gene>
    <name evidence="1" type="ORF">NLG97_g3796</name>
</gene>
<dbReference type="Proteomes" id="UP001148737">
    <property type="component" value="Unassembled WGS sequence"/>
</dbReference>